<keyword evidence="1" id="KW-0238">DNA-binding</keyword>
<proteinExistence type="predicted"/>
<evidence type="ECO:0000313" key="5">
    <source>
        <dbReference type="Proteomes" id="UP001549920"/>
    </source>
</evidence>
<dbReference type="PANTHER" id="PTHR35617">
    <property type="entry name" value="PHAGE_INTEGRASE DOMAIN-CONTAINING PROTEIN"/>
    <property type="match status" value="1"/>
</dbReference>
<gene>
    <name evidence="4" type="ORF">ABMA27_000971</name>
</gene>
<evidence type="ECO:0000256" key="2">
    <source>
        <dbReference type="ARBA" id="ARBA00023172"/>
    </source>
</evidence>
<keyword evidence="5" id="KW-1185">Reference proteome</keyword>
<dbReference type="InterPro" id="IPR011010">
    <property type="entry name" value="DNA_brk_join_enz"/>
</dbReference>
<evidence type="ECO:0000256" key="1">
    <source>
        <dbReference type="ARBA" id="ARBA00023125"/>
    </source>
</evidence>
<dbReference type="PROSITE" id="PS51898">
    <property type="entry name" value="TYR_RECOMBINASE"/>
    <property type="match status" value="1"/>
</dbReference>
<dbReference type="SUPFAM" id="SSF56349">
    <property type="entry name" value="DNA breaking-rejoining enzymes"/>
    <property type="match status" value="1"/>
</dbReference>
<dbReference type="Proteomes" id="UP001549920">
    <property type="component" value="Unassembled WGS sequence"/>
</dbReference>
<comment type="caution">
    <text evidence="4">The sequence shown here is derived from an EMBL/GenBank/DDBJ whole genome shotgun (WGS) entry which is preliminary data.</text>
</comment>
<dbReference type="Pfam" id="PF00589">
    <property type="entry name" value="Phage_integrase"/>
    <property type="match status" value="1"/>
</dbReference>
<name>A0ABR3I108_LOXSC</name>
<dbReference type="InterPro" id="IPR013762">
    <property type="entry name" value="Integrase-like_cat_sf"/>
</dbReference>
<dbReference type="InterPro" id="IPR010998">
    <property type="entry name" value="Integrase_recombinase_N"/>
</dbReference>
<sequence length="301" mass="33743">MISSLATNTVKQYNTTFKLWWNYCLKNHLNYLEASKAAVILFLTKQYESGASYGTLNSHRSAISLLLGNNIGSDEQVSRLLKGVFKCRPSIPKYNTVWNPQVVLDFMENLFPHTDLTLSQISKKLATLLALCTASRVQTLSLIKTNCIVIHQEQIIITITNLIKTSAVNREQPTLVIPYFTDKPSICPAKCLEDYLEITKNIRNDSSNLFLTYKRPHKPVTSQTISRWIKNMLAESGVDVTRFSAHSTRHAAASTAHAAGVSLDAIRKTAGWTATSQTFAKFYNRPIISQELARSVIETNN</sequence>
<protein>
    <recommendedName>
        <fullName evidence="3">Tyr recombinase domain-containing protein</fullName>
    </recommendedName>
</protein>
<evidence type="ECO:0000259" key="3">
    <source>
        <dbReference type="PROSITE" id="PS51898"/>
    </source>
</evidence>
<dbReference type="Gene3D" id="1.10.150.130">
    <property type="match status" value="1"/>
</dbReference>
<dbReference type="EMBL" id="JBEUOH010000010">
    <property type="protein sequence ID" value="KAL0882504.1"/>
    <property type="molecule type" value="Genomic_DNA"/>
</dbReference>
<dbReference type="SUPFAM" id="SSF47823">
    <property type="entry name" value="lambda integrase-like, N-terminal domain"/>
    <property type="match status" value="1"/>
</dbReference>
<dbReference type="InterPro" id="IPR002104">
    <property type="entry name" value="Integrase_catalytic"/>
</dbReference>
<dbReference type="PANTHER" id="PTHR35617:SF3">
    <property type="entry name" value="CORE-BINDING (CB) DOMAIN-CONTAINING PROTEIN"/>
    <property type="match status" value="1"/>
</dbReference>
<keyword evidence="2" id="KW-0233">DNA recombination</keyword>
<dbReference type="Gene3D" id="1.10.443.10">
    <property type="entry name" value="Intergrase catalytic core"/>
    <property type="match status" value="1"/>
</dbReference>
<reference evidence="4 5" key="1">
    <citation type="submission" date="2024-06" db="EMBL/GenBank/DDBJ databases">
        <title>A chromosome-level genome assembly of beet webworm, Loxostege sticticalis.</title>
        <authorList>
            <person name="Zhang Y."/>
        </authorList>
    </citation>
    <scope>NUCLEOTIDE SEQUENCE [LARGE SCALE GENOMIC DNA]</scope>
    <source>
        <strain evidence="4">AQ026</strain>
        <tissue evidence="4">Whole body</tissue>
    </source>
</reference>
<evidence type="ECO:0000313" key="4">
    <source>
        <dbReference type="EMBL" id="KAL0882504.1"/>
    </source>
</evidence>
<accession>A0ABR3I108</accession>
<organism evidence="4 5">
    <name type="scientific">Loxostege sticticalis</name>
    <name type="common">Beet webworm moth</name>
    <dbReference type="NCBI Taxonomy" id="481309"/>
    <lineage>
        <taxon>Eukaryota</taxon>
        <taxon>Metazoa</taxon>
        <taxon>Ecdysozoa</taxon>
        <taxon>Arthropoda</taxon>
        <taxon>Hexapoda</taxon>
        <taxon>Insecta</taxon>
        <taxon>Pterygota</taxon>
        <taxon>Neoptera</taxon>
        <taxon>Endopterygota</taxon>
        <taxon>Lepidoptera</taxon>
        <taxon>Glossata</taxon>
        <taxon>Ditrysia</taxon>
        <taxon>Pyraloidea</taxon>
        <taxon>Crambidae</taxon>
        <taxon>Pyraustinae</taxon>
        <taxon>Loxostege</taxon>
    </lineage>
</organism>
<feature type="domain" description="Tyr recombinase" evidence="3">
    <location>
        <begin position="90"/>
        <end position="297"/>
    </location>
</feature>